<dbReference type="EMBL" id="CATOUU010001053">
    <property type="protein sequence ID" value="CAI9969056.1"/>
    <property type="molecule type" value="Genomic_DNA"/>
</dbReference>
<dbReference type="EMBL" id="CAXDID020000595">
    <property type="protein sequence ID" value="CAL6105321.1"/>
    <property type="molecule type" value="Genomic_DNA"/>
</dbReference>
<organism evidence="1">
    <name type="scientific">Hexamita inflata</name>
    <dbReference type="NCBI Taxonomy" id="28002"/>
    <lineage>
        <taxon>Eukaryota</taxon>
        <taxon>Metamonada</taxon>
        <taxon>Diplomonadida</taxon>
        <taxon>Hexamitidae</taxon>
        <taxon>Hexamitinae</taxon>
        <taxon>Hexamita</taxon>
    </lineage>
</organism>
<dbReference type="Proteomes" id="UP001642409">
    <property type="component" value="Unassembled WGS sequence"/>
</dbReference>
<evidence type="ECO:0000313" key="1">
    <source>
        <dbReference type="EMBL" id="CAI9969056.1"/>
    </source>
</evidence>
<evidence type="ECO:0000313" key="2">
    <source>
        <dbReference type="EMBL" id="CAL6105321.1"/>
    </source>
</evidence>
<sequence length="197" mass="22260">MWATLFRKRFIHEVGLCLNSTAGVRNIADTVSRAVSGTAAATSQQQRRPLQVPRNKWNAFEPLEPDNSRFYSDAQPVSSEHLRPDCREHARYCPTALRSEFTDVVPCSFAAKWTPFWPSPFQHTTARHSAPSEPHAVLQPVWNRIRIQMFRQSQARTTASMTNRTVFADHPDAFSLTTSRHVRGADLIAAIPAFKST</sequence>
<comment type="caution">
    <text evidence="1">The sequence shown here is derived from an EMBL/GenBank/DDBJ whole genome shotgun (WGS) entry which is preliminary data.</text>
</comment>
<proteinExistence type="predicted"/>
<accession>A0AA86UY12</accession>
<evidence type="ECO:0000313" key="3">
    <source>
        <dbReference type="Proteomes" id="UP001642409"/>
    </source>
</evidence>
<gene>
    <name evidence="1" type="ORF">HINF_LOCUS56701</name>
    <name evidence="2" type="ORF">HINF_LOCUS73206</name>
</gene>
<reference evidence="1" key="1">
    <citation type="submission" date="2023-06" db="EMBL/GenBank/DDBJ databases">
        <authorList>
            <person name="Kurt Z."/>
        </authorList>
    </citation>
    <scope>NUCLEOTIDE SEQUENCE</scope>
</reference>
<name>A0AA86UY12_9EUKA</name>
<dbReference type="AlphaFoldDB" id="A0AA86UY12"/>
<keyword evidence="3" id="KW-1185">Reference proteome</keyword>
<reference evidence="2 3" key="2">
    <citation type="submission" date="2024-07" db="EMBL/GenBank/DDBJ databases">
        <authorList>
            <person name="Akdeniz Z."/>
        </authorList>
    </citation>
    <scope>NUCLEOTIDE SEQUENCE [LARGE SCALE GENOMIC DNA]</scope>
</reference>
<protein>
    <submittedName>
        <fullName evidence="2">Hypothetical_protein</fullName>
    </submittedName>
</protein>